<evidence type="ECO:0000256" key="5">
    <source>
        <dbReference type="ARBA" id="ARBA00022547"/>
    </source>
</evidence>
<dbReference type="EMBL" id="MK393990">
    <property type="protein sequence ID" value="QDI93936.1"/>
    <property type="molecule type" value="Genomic_DNA"/>
</dbReference>
<keyword evidence="8 13" id="KW-1133">Transmembrane helix</keyword>
<dbReference type="InterPro" id="IPR001421">
    <property type="entry name" value="ATP8_metazoa"/>
</dbReference>
<accession>A0A514LQ62</accession>
<evidence type="ECO:0000256" key="10">
    <source>
        <dbReference type="ARBA" id="ARBA00023128"/>
    </source>
</evidence>
<comment type="subunit">
    <text evidence="3">F-type ATPases have 2 components, CF(1) - the catalytic core - and CF(0) - the membrane proton channel.</text>
</comment>
<evidence type="ECO:0000256" key="4">
    <source>
        <dbReference type="ARBA" id="ARBA00022448"/>
    </source>
</evidence>
<evidence type="ECO:0000256" key="9">
    <source>
        <dbReference type="ARBA" id="ARBA00023065"/>
    </source>
</evidence>
<evidence type="ECO:0000256" key="12">
    <source>
        <dbReference type="RuleBase" id="RU003661"/>
    </source>
</evidence>
<dbReference type="Pfam" id="PF00895">
    <property type="entry name" value="ATP-synt_8"/>
    <property type="match status" value="1"/>
</dbReference>
<protein>
    <recommendedName>
        <fullName evidence="12">ATP synthase complex subunit 8</fullName>
    </recommendedName>
</protein>
<dbReference type="GO" id="GO:0045259">
    <property type="term" value="C:proton-transporting ATP synthase complex"/>
    <property type="evidence" value="ECO:0007669"/>
    <property type="project" value="UniProtKB-KW"/>
</dbReference>
<keyword evidence="6 12" id="KW-0812">Transmembrane</keyword>
<dbReference type="AlphaFoldDB" id="A0A514LQ62"/>
<proteinExistence type="inferred from homology"/>
<evidence type="ECO:0000256" key="13">
    <source>
        <dbReference type="SAM" id="Phobius"/>
    </source>
</evidence>
<keyword evidence="11 13" id="KW-0472">Membrane</keyword>
<keyword evidence="4 12" id="KW-0813">Transport</keyword>
<feature type="transmembrane region" description="Helical" evidence="13">
    <location>
        <begin position="12"/>
        <end position="33"/>
    </location>
</feature>
<keyword evidence="9 12" id="KW-0406">Ion transport</keyword>
<sequence>MPQMSPMWWSTLFLLFLATYMLIMTSMYTYKIYQNENSLKKTKSAKHINWKW</sequence>
<dbReference type="GO" id="GO:0015986">
    <property type="term" value="P:proton motive force-driven ATP synthesis"/>
    <property type="evidence" value="ECO:0007669"/>
    <property type="project" value="InterPro"/>
</dbReference>
<comment type="subcellular location">
    <subcellularLocation>
        <location evidence="1 12">Mitochondrion membrane</location>
        <topology evidence="1 12">Single-pass membrane protein</topology>
    </subcellularLocation>
</comment>
<comment type="similarity">
    <text evidence="2 12">Belongs to the ATPase protein 8 family.</text>
</comment>
<gene>
    <name evidence="14" type="primary">ATP8</name>
</gene>
<dbReference type="GO" id="GO:0015078">
    <property type="term" value="F:proton transmembrane transporter activity"/>
    <property type="evidence" value="ECO:0007669"/>
    <property type="project" value="InterPro"/>
</dbReference>
<evidence type="ECO:0000256" key="1">
    <source>
        <dbReference type="ARBA" id="ARBA00004304"/>
    </source>
</evidence>
<reference evidence="14" key="1">
    <citation type="journal article" date="2019" name="Methods Ecol Evol">
        <title>Cost efficient high throughput capture of museum arthropod specimen DNA using PCR generated baits.</title>
        <authorList>
            <person name="Knyshov A."/>
            <person name="Gordon E.R.L."/>
            <person name="Weirauch C."/>
        </authorList>
    </citation>
    <scope>NUCLEOTIDE SEQUENCE</scope>
</reference>
<name>A0A514LQ62_9HEMI</name>
<evidence type="ECO:0000256" key="8">
    <source>
        <dbReference type="ARBA" id="ARBA00022989"/>
    </source>
</evidence>
<keyword evidence="10 12" id="KW-0496">Mitochondrion</keyword>
<keyword evidence="7 12" id="KW-0375">Hydrogen ion transport</keyword>
<evidence type="ECO:0000256" key="11">
    <source>
        <dbReference type="ARBA" id="ARBA00023136"/>
    </source>
</evidence>
<evidence type="ECO:0000313" key="14">
    <source>
        <dbReference type="EMBL" id="QDI93936.1"/>
    </source>
</evidence>
<evidence type="ECO:0000256" key="2">
    <source>
        <dbReference type="ARBA" id="ARBA00008892"/>
    </source>
</evidence>
<evidence type="ECO:0000256" key="3">
    <source>
        <dbReference type="ARBA" id="ARBA00011291"/>
    </source>
</evidence>
<evidence type="ECO:0000256" key="7">
    <source>
        <dbReference type="ARBA" id="ARBA00022781"/>
    </source>
</evidence>
<geneLocation type="mitochondrion" evidence="14"/>
<keyword evidence="5 12" id="KW-0138">CF(0)</keyword>
<dbReference type="GO" id="GO:0031966">
    <property type="term" value="C:mitochondrial membrane"/>
    <property type="evidence" value="ECO:0007669"/>
    <property type="project" value="UniProtKB-SubCell"/>
</dbReference>
<organism evidence="14">
    <name type="scientific">Tuxedo bicinctus</name>
    <dbReference type="NCBI Taxonomy" id="2127002"/>
    <lineage>
        <taxon>Eukaryota</taxon>
        <taxon>Metazoa</taxon>
        <taxon>Ecdysozoa</taxon>
        <taxon>Arthropoda</taxon>
        <taxon>Hexapoda</taxon>
        <taxon>Insecta</taxon>
        <taxon>Pterygota</taxon>
        <taxon>Neoptera</taxon>
        <taxon>Paraneoptera</taxon>
        <taxon>Hemiptera</taxon>
        <taxon>Heteroptera</taxon>
        <taxon>Panheteroptera</taxon>
        <taxon>Cimicomorpha</taxon>
        <taxon>Miridae</taxon>
        <taxon>Phylini</taxon>
        <taxon>Tuxedo</taxon>
    </lineage>
</organism>
<evidence type="ECO:0000256" key="6">
    <source>
        <dbReference type="ARBA" id="ARBA00022692"/>
    </source>
</evidence>